<evidence type="ECO:0000313" key="11">
    <source>
        <dbReference type="EMBL" id="MUM78029.1"/>
    </source>
</evidence>
<dbReference type="RefSeq" id="WP_155934645.1">
    <property type="nucleotide sequence ID" value="NZ_WODC01000006.1"/>
</dbReference>
<evidence type="ECO:0000256" key="3">
    <source>
        <dbReference type="ARBA" id="ARBA00016507"/>
    </source>
</evidence>
<dbReference type="GO" id="GO:0044781">
    <property type="term" value="P:bacterial-type flagellum organization"/>
    <property type="evidence" value="ECO:0007669"/>
    <property type="project" value="UniProtKB-KW"/>
</dbReference>
<comment type="function">
    <text evidence="1">Needed for flagellar regrowth and assembly.</text>
</comment>
<name>A0A7K1KPL3_9BACT</name>
<dbReference type="InterPro" id="IPR018035">
    <property type="entry name" value="Flagellar_FliH/T3SS_HrpE"/>
</dbReference>
<dbReference type="AlphaFoldDB" id="A0A7K1KPL3"/>
<dbReference type="EMBL" id="WODC01000006">
    <property type="protein sequence ID" value="MUM78029.1"/>
    <property type="molecule type" value="Genomic_DNA"/>
</dbReference>
<keyword evidence="12" id="KW-1185">Reference proteome</keyword>
<keyword evidence="11" id="KW-0966">Cell projection</keyword>
<evidence type="ECO:0000256" key="7">
    <source>
        <dbReference type="ARBA" id="ARBA00023225"/>
    </source>
</evidence>
<keyword evidence="5" id="KW-1005">Bacterial flagellum biogenesis</keyword>
<evidence type="ECO:0000313" key="12">
    <source>
        <dbReference type="Proteomes" id="UP000461162"/>
    </source>
</evidence>
<dbReference type="Gene3D" id="3.30.2320.30">
    <property type="entry name" value="ATP synthase, E subunit, C-terminal"/>
    <property type="match status" value="1"/>
</dbReference>
<keyword evidence="7" id="KW-1006">Bacterial flagellum protein export</keyword>
<dbReference type="Proteomes" id="UP000461162">
    <property type="component" value="Unassembled WGS sequence"/>
</dbReference>
<keyword evidence="8" id="KW-0175">Coiled coil</keyword>
<dbReference type="GO" id="GO:0005829">
    <property type="term" value="C:cytosol"/>
    <property type="evidence" value="ECO:0007669"/>
    <property type="project" value="TreeGrafter"/>
</dbReference>
<reference evidence="11 12" key="1">
    <citation type="submission" date="2019-11" db="EMBL/GenBank/DDBJ databases">
        <title>Pseudodesulfovibrio alkaliphilus, sp. nov., an alkaliphilic sulfate-reducing bacteria from mud volcano of Taman peninsula, Russia.</title>
        <authorList>
            <person name="Frolova A."/>
            <person name="Merkel A.Y."/>
            <person name="Slobodkin A.I."/>
        </authorList>
    </citation>
    <scope>NUCLEOTIDE SEQUENCE [LARGE SCALE GENOMIC DNA]</scope>
    <source>
        <strain evidence="11 12">F-1</strain>
    </source>
</reference>
<protein>
    <recommendedName>
        <fullName evidence="3">Flagellar assembly protein FliH</fullName>
    </recommendedName>
</protein>
<evidence type="ECO:0000259" key="10">
    <source>
        <dbReference type="Pfam" id="PF02108"/>
    </source>
</evidence>
<organism evidence="11 12">
    <name type="scientific">Pseudodesulfovibrio alkaliphilus</name>
    <dbReference type="NCBI Taxonomy" id="2661613"/>
    <lineage>
        <taxon>Bacteria</taxon>
        <taxon>Pseudomonadati</taxon>
        <taxon>Thermodesulfobacteriota</taxon>
        <taxon>Desulfovibrionia</taxon>
        <taxon>Desulfovibrionales</taxon>
        <taxon>Desulfovibrionaceae</taxon>
    </lineage>
</organism>
<proteinExistence type="inferred from homology"/>
<dbReference type="GO" id="GO:0015031">
    <property type="term" value="P:protein transport"/>
    <property type="evidence" value="ECO:0007669"/>
    <property type="project" value="UniProtKB-KW"/>
</dbReference>
<comment type="caution">
    <text evidence="11">The sequence shown here is derived from an EMBL/GenBank/DDBJ whole genome shotgun (WGS) entry which is preliminary data.</text>
</comment>
<dbReference type="PANTHER" id="PTHR34982">
    <property type="entry name" value="YOP PROTEINS TRANSLOCATION PROTEIN L"/>
    <property type="match status" value="1"/>
</dbReference>
<gene>
    <name evidence="11" type="ORF">GKC30_10320</name>
</gene>
<evidence type="ECO:0000256" key="9">
    <source>
        <dbReference type="SAM" id="MobiDB-lite"/>
    </source>
</evidence>
<dbReference type="InterPro" id="IPR038495">
    <property type="entry name" value="ATPase_E_C"/>
</dbReference>
<feature type="coiled-coil region" evidence="8">
    <location>
        <begin position="144"/>
        <end position="171"/>
    </location>
</feature>
<evidence type="ECO:0000256" key="4">
    <source>
        <dbReference type="ARBA" id="ARBA00022448"/>
    </source>
</evidence>
<evidence type="ECO:0000256" key="2">
    <source>
        <dbReference type="ARBA" id="ARBA00006602"/>
    </source>
</evidence>
<evidence type="ECO:0000256" key="6">
    <source>
        <dbReference type="ARBA" id="ARBA00022927"/>
    </source>
</evidence>
<keyword evidence="11" id="KW-0282">Flagellum</keyword>
<dbReference type="InterPro" id="IPR051472">
    <property type="entry name" value="T3SS_Stator/FliH"/>
</dbReference>
<comment type="similarity">
    <text evidence="2">Belongs to the FliH family.</text>
</comment>
<feature type="domain" description="Flagellar assembly protein FliH/Type III secretion system HrpE" evidence="10">
    <location>
        <begin position="106"/>
        <end position="231"/>
    </location>
</feature>
<dbReference type="SUPFAM" id="SSF160527">
    <property type="entry name" value="V-type ATPase subunit E-like"/>
    <property type="match status" value="1"/>
</dbReference>
<dbReference type="PANTHER" id="PTHR34982:SF1">
    <property type="entry name" value="FLAGELLAR ASSEMBLY PROTEIN FLIH"/>
    <property type="match status" value="1"/>
</dbReference>
<dbReference type="Pfam" id="PF02108">
    <property type="entry name" value="FliH"/>
    <property type="match status" value="1"/>
</dbReference>
<evidence type="ECO:0000256" key="8">
    <source>
        <dbReference type="SAM" id="Coils"/>
    </source>
</evidence>
<keyword evidence="6" id="KW-0653">Protein transport</keyword>
<evidence type="ECO:0000256" key="5">
    <source>
        <dbReference type="ARBA" id="ARBA00022795"/>
    </source>
</evidence>
<feature type="region of interest" description="Disordered" evidence="9">
    <location>
        <begin position="1"/>
        <end position="26"/>
    </location>
</feature>
<keyword evidence="11" id="KW-0969">Cilium</keyword>
<keyword evidence="4" id="KW-0813">Transport</keyword>
<sequence length="254" mass="28181">MSLSRPHSATRGPLSGKVIIGMDSPGPDEMTIQELEGKRQLLWDESINEEYLSKVRQRAQEKAKEIILFAELEAEALRATARHEGYQEGLAQSQADVEQHTRAMSEEMEKLLTMLGAHGTDIFEARRRDVVALVRLAVEKTLRIEMSQSRKASLESLMREALERIESKRQLVIRCAEEDAADLDAFLKDIQARTPSLEQWTVKPDPSLADGGVVVEAAEAKVDNSVATRWKGVGALLDQLADAVTHDEPPADGE</sequence>
<accession>A0A7K1KPL3</accession>
<evidence type="ECO:0000256" key="1">
    <source>
        <dbReference type="ARBA" id="ARBA00003041"/>
    </source>
</evidence>